<gene>
    <name evidence="5" type="ordered locus">trd_A0073</name>
</gene>
<dbReference type="RefSeq" id="WP_012642622.1">
    <property type="nucleotide sequence ID" value="NC_011961.1"/>
</dbReference>
<dbReference type="InterPro" id="IPR016166">
    <property type="entry name" value="FAD-bd_PCMH"/>
</dbReference>
<geneLocation type="plasmid" evidence="6">
    <name>Tros</name>
</geneLocation>
<keyword evidence="5" id="KW-0614">Plasmid</keyword>
<protein>
    <submittedName>
        <fullName evidence="5">4-Hydroxybenzoyl-CoA reductase, FAD-binding subunit B</fullName>
    </submittedName>
</protein>
<dbReference type="OrthoDB" id="9774454at2"/>
<dbReference type="KEGG" id="tro:trd_A0073"/>
<keyword evidence="6" id="KW-1185">Reference proteome</keyword>
<name>B9L5E6_THERP</name>
<dbReference type="PANTHER" id="PTHR42659">
    <property type="entry name" value="XANTHINE DEHYDROGENASE SUBUNIT C-RELATED"/>
    <property type="match status" value="1"/>
</dbReference>
<dbReference type="SMART" id="SM01092">
    <property type="entry name" value="CO_deh_flav_C"/>
    <property type="match status" value="1"/>
</dbReference>
<dbReference type="EMBL" id="CP001276">
    <property type="protein sequence ID" value="ACM06635.1"/>
    <property type="molecule type" value="Genomic_DNA"/>
</dbReference>
<evidence type="ECO:0000259" key="4">
    <source>
        <dbReference type="PROSITE" id="PS51387"/>
    </source>
</evidence>
<dbReference type="GO" id="GO:0071949">
    <property type="term" value="F:FAD binding"/>
    <property type="evidence" value="ECO:0007669"/>
    <property type="project" value="InterPro"/>
</dbReference>
<dbReference type="InterPro" id="IPR036318">
    <property type="entry name" value="FAD-bd_PCMH-like_sf"/>
</dbReference>
<dbReference type="eggNOG" id="COG1319">
    <property type="taxonomic scope" value="Bacteria"/>
</dbReference>
<evidence type="ECO:0000313" key="5">
    <source>
        <dbReference type="EMBL" id="ACM06635.1"/>
    </source>
</evidence>
<keyword evidence="2" id="KW-0274">FAD</keyword>
<evidence type="ECO:0000313" key="6">
    <source>
        <dbReference type="Proteomes" id="UP000000447"/>
    </source>
</evidence>
<dbReference type="Pfam" id="PF03450">
    <property type="entry name" value="CO_deh_flav_C"/>
    <property type="match status" value="1"/>
</dbReference>
<dbReference type="InterPro" id="IPR002346">
    <property type="entry name" value="Mopterin_DH_FAD-bd"/>
</dbReference>
<keyword evidence="3" id="KW-0560">Oxidoreductase</keyword>
<dbReference type="AlphaFoldDB" id="B9L5E6"/>
<dbReference type="Gene3D" id="3.30.465.10">
    <property type="match status" value="1"/>
</dbReference>
<dbReference type="GO" id="GO:0016491">
    <property type="term" value="F:oxidoreductase activity"/>
    <property type="evidence" value="ECO:0007669"/>
    <property type="project" value="UniProtKB-KW"/>
</dbReference>
<feature type="domain" description="FAD-binding PCMH-type" evidence="4">
    <location>
        <begin position="1"/>
        <end position="176"/>
    </location>
</feature>
<dbReference type="InterPro" id="IPR051312">
    <property type="entry name" value="Diverse_Substr_Oxidored"/>
</dbReference>
<dbReference type="InterPro" id="IPR016167">
    <property type="entry name" value="FAD-bd_PCMH_sub1"/>
</dbReference>
<dbReference type="Pfam" id="PF00941">
    <property type="entry name" value="FAD_binding_5"/>
    <property type="match status" value="1"/>
</dbReference>
<dbReference type="InterPro" id="IPR005107">
    <property type="entry name" value="CO_DH_flav_C"/>
</dbReference>
<dbReference type="Proteomes" id="UP000000447">
    <property type="component" value="Plasmid unnamed"/>
</dbReference>
<organism evidence="5 6">
    <name type="scientific">Thermomicrobium roseum (strain ATCC 27502 / DSM 5159 / P-2)</name>
    <dbReference type="NCBI Taxonomy" id="309801"/>
    <lineage>
        <taxon>Bacteria</taxon>
        <taxon>Pseudomonadati</taxon>
        <taxon>Thermomicrobiota</taxon>
        <taxon>Thermomicrobia</taxon>
        <taxon>Thermomicrobiales</taxon>
        <taxon>Thermomicrobiaceae</taxon>
        <taxon>Thermomicrobium</taxon>
    </lineage>
</organism>
<dbReference type="SUPFAM" id="SSF55447">
    <property type="entry name" value="CO dehydrogenase flavoprotein C-terminal domain-like"/>
    <property type="match status" value="1"/>
</dbReference>
<reference evidence="5 6" key="1">
    <citation type="journal article" date="2009" name="PLoS ONE">
        <title>Complete genome sequence of the aerobic CO-oxidizing thermophile Thermomicrobium roseum.</title>
        <authorList>
            <person name="Wu D."/>
            <person name="Raymond J."/>
            <person name="Wu M."/>
            <person name="Chatterji S."/>
            <person name="Ren Q."/>
            <person name="Graham J.E."/>
            <person name="Bryant D.A."/>
            <person name="Robb F."/>
            <person name="Colman A."/>
            <person name="Tallon L.J."/>
            <person name="Badger J.H."/>
            <person name="Madupu R."/>
            <person name="Ward N.L."/>
            <person name="Eisen J.A."/>
        </authorList>
    </citation>
    <scope>NUCLEOTIDE SEQUENCE [LARGE SCALE GENOMIC DNA]</scope>
    <source>
        <strain evidence="6">ATCC 27502 / DSM 5159 / P-2</strain>
        <plasmid evidence="5">unnamed</plasmid>
    </source>
</reference>
<evidence type="ECO:0000256" key="2">
    <source>
        <dbReference type="ARBA" id="ARBA00022827"/>
    </source>
</evidence>
<evidence type="ECO:0000256" key="3">
    <source>
        <dbReference type="ARBA" id="ARBA00023002"/>
    </source>
</evidence>
<sequence>MADCAVIAPATLDEVLSLLAEAGDAATVVAGGVWVTLTLRSGLIQPRWLVRLRRVTPLQELALAGDGSLVIGAGLSHRAVERSPLVRTHWAVLAETLADVANVRVREQATLVGNLCEADPASDPPTVLAALGARLELASVRGRRLVPVADFILDAYQTVREPDELVTAVYVPPLPPGSGAAYLKFRTRSHEDRPALGVAALVVPDAAGRIARLEVVVGAAGNRPQRFPKSLEHAQGHPFEDALLEALADEYARSVETVSDLRASAWYRREMVRVFVARALRRAAQRAGLYPGGSEEA</sequence>
<proteinExistence type="predicted"/>
<dbReference type="Gene3D" id="3.30.43.10">
    <property type="entry name" value="Uridine Diphospho-n-acetylenolpyruvylglucosamine Reductase, domain 2"/>
    <property type="match status" value="1"/>
</dbReference>
<evidence type="ECO:0000256" key="1">
    <source>
        <dbReference type="ARBA" id="ARBA00022630"/>
    </source>
</evidence>
<dbReference type="InterPro" id="IPR036683">
    <property type="entry name" value="CO_DH_flav_C_dom_sf"/>
</dbReference>
<dbReference type="Gene3D" id="3.30.390.50">
    <property type="entry name" value="CO dehydrogenase flavoprotein, C-terminal domain"/>
    <property type="match status" value="1"/>
</dbReference>
<dbReference type="InterPro" id="IPR016169">
    <property type="entry name" value="FAD-bd_PCMH_sub2"/>
</dbReference>
<dbReference type="PROSITE" id="PS51387">
    <property type="entry name" value="FAD_PCMH"/>
    <property type="match status" value="1"/>
</dbReference>
<dbReference type="HOGENOM" id="CLU_058050_3_0_0"/>
<dbReference type="PANTHER" id="PTHR42659:SF2">
    <property type="entry name" value="XANTHINE DEHYDROGENASE SUBUNIT C-RELATED"/>
    <property type="match status" value="1"/>
</dbReference>
<keyword evidence="1" id="KW-0285">Flavoprotein</keyword>
<accession>B9L5E6</accession>
<dbReference type="SUPFAM" id="SSF56176">
    <property type="entry name" value="FAD-binding/transporter-associated domain-like"/>
    <property type="match status" value="1"/>
</dbReference>